<dbReference type="AlphaFoldDB" id="X1QVH5"/>
<evidence type="ECO:0000259" key="1">
    <source>
        <dbReference type="PROSITE" id="PS50018"/>
    </source>
</evidence>
<organism evidence="2">
    <name type="scientific">marine sediment metagenome</name>
    <dbReference type="NCBI Taxonomy" id="412755"/>
    <lineage>
        <taxon>unclassified sequences</taxon>
        <taxon>metagenomes</taxon>
        <taxon>ecological metagenomes</taxon>
    </lineage>
</organism>
<comment type="caution">
    <text evidence="2">The sequence shown here is derived from an EMBL/GenBank/DDBJ whole genome shotgun (WGS) entry which is preliminary data.</text>
</comment>
<name>X1QVH5_9ZZZZ</name>
<accession>X1QVH5</accession>
<gene>
    <name evidence="2" type="ORF">S06H3_61720</name>
</gene>
<protein>
    <recommendedName>
        <fullName evidence="1">Ras-GAP domain-containing protein</fullName>
    </recommendedName>
</protein>
<dbReference type="EMBL" id="BARV01040530">
    <property type="protein sequence ID" value="GAI54900.1"/>
    <property type="molecule type" value="Genomic_DNA"/>
</dbReference>
<feature type="non-terminal residue" evidence="2">
    <location>
        <position position="1"/>
    </location>
</feature>
<proteinExistence type="predicted"/>
<reference evidence="2" key="1">
    <citation type="journal article" date="2014" name="Front. Microbiol.">
        <title>High frequency of phylogenetically diverse reductive dehalogenase-homologous genes in deep subseafloor sedimentary metagenomes.</title>
        <authorList>
            <person name="Kawai M."/>
            <person name="Futagami T."/>
            <person name="Toyoda A."/>
            <person name="Takaki Y."/>
            <person name="Nishi S."/>
            <person name="Hori S."/>
            <person name="Arai W."/>
            <person name="Tsubouchi T."/>
            <person name="Morono Y."/>
            <person name="Uchiyama I."/>
            <person name="Ito T."/>
            <person name="Fujiyama A."/>
            <person name="Inagaki F."/>
            <person name="Takami H."/>
        </authorList>
    </citation>
    <scope>NUCLEOTIDE SEQUENCE</scope>
    <source>
        <strain evidence="2">Expedition CK06-06</strain>
    </source>
</reference>
<evidence type="ECO:0000313" key="2">
    <source>
        <dbReference type="EMBL" id="GAI54900.1"/>
    </source>
</evidence>
<feature type="domain" description="Ras-GAP" evidence="1">
    <location>
        <begin position="1"/>
        <end position="92"/>
    </location>
</feature>
<sequence length="92" mass="11018">DEKKAQELRNKLTIFRANELDTELKQPSFKEVGRRRLGEILKPLWQMLMLTSPVLEDEFKSTLKEIEKVRAIEEGQRRRKKQTRKVRKSLKP</sequence>
<dbReference type="PROSITE" id="PS50018">
    <property type="entry name" value="RAS_GTPASE_ACTIV_2"/>
    <property type="match status" value="1"/>
</dbReference>
<dbReference type="InterPro" id="IPR001936">
    <property type="entry name" value="RasGAP_dom"/>
</dbReference>